<dbReference type="PROSITE" id="PS50011">
    <property type="entry name" value="PROTEIN_KINASE_DOM"/>
    <property type="match status" value="1"/>
</dbReference>
<dbReference type="SUPFAM" id="SSF56112">
    <property type="entry name" value="Protein kinase-like (PK-like)"/>
    <property type="match status" value="1"/>
</dbReference>
<dbReference type="InterPro" id="IPR011009">
    <property type="entry name" value="Kinase-like_dom_sf"/>
</dbReference>
<keyword evidence="3 7" id="KW-0418">Kinase</keyword>
<dbReference type="Proteomes" id="UP000705823">
    <property type="component" value="Unassembled WGS sequence"/>
</dbReference>
<dbReference type="GO" id="GO:0005524">
    <property type="term" value="F:ATP binding"/>
    <property type="evidence" value="ECO:0007669"/>
    <property type="project" value="UniProtKB-KW"/>
</dbReference>
<dbReference type="EMBL" id="RKLU01000004">
    <property type="protein sequence ID" value="TQQ79924.1"/>
    <property type="molecule type" value="Genomic_DNA"/>
</dbReference>
<dbReference type="InterPro" id="IPR017441">
    <property type="entry name" value="Protein_kinase_ATP_BS"/>
</dbReference>
<feature type="domain" description="Protein kinase" evidence="6">
    <location>
        <begin position="25"/>
        <end position="296"/>
    </location>
</feature>
<gene>
    <name evidence="7" type="ORF">EGH24_10605</name>
</gene>
<evidence type="ECO:0000256" key="5">
    <source>
        <dbReference type="SAM" id="MobiDB-lite"/>
    </source>
</evidence>
<evidence type="ECO:0000313" key="8">
    <source>
        <dbReference type="Proteomes" id="UP000705823"/>
    </source>
</evidence>
<dbReference type="PROSITE" id="PS00108">
    <property type="entry name" value="PROTEIN_KINASE_ST"/>
    <property type="match status" value="1"/>
</dbReference>
<dbReference type="Pfam" id="PF00069">
    <property type="entry name" value="Pkinase"/>
    <property type="match status" value="1"/>
</dbReference>
<dbReference type="PROSITE" id="PS00107">
    <property type="entry name" value="PROTEIN_KINASE_ATP"/>
    <property type="match status" value="1"/>
</dbReference>
<dbReference type="InterPro" id="IPR000719">
    <property type="entry name" value="Prot_kinase_dom"/>
</dbReference>
<protein>
    <submittedName>
        <fullName evidence="7">Serine/threonine protein kinase</fullName>
    </submittedName>
</protein>
<feature type="compositionally biased region" description="Polar residues" evidence="5">
    <location>
        <begin position="309"/>
        <end position="324"/>
    </location>
</feature>
<feature type="compositionally biased region" description="Low complexity" evidence="5">
    <location>
        <begin position="329"/>
        <end position="338"/>
    </location>
</feature>
<dbReference type="Gene3D" id="3.30.200.20">
    <property type="entry name" value="Phosphorylase Kinase, domain 1"/>
    <property type="match status" value="1"/>
</dbReference>
<keyword evidence="2" id="KW-0547">Nucleotide-binding</keyword>
<keyword evidence="8" id="KW-1185">Reference proteome</keyword>
<dbReference type="OrthoDB" id="117685at2157"/>
<evidence type="ECO:0000313" key="7">
    <source>
        <dbReference type="EMBL" id="TQQ79924.1"/>
    </source>
</evidence>
<organism evidence="7 8">
    <name type="scientific">Halonotius terrestris</name>
    <dbReference type="NCBI Taxonomy" id="2487750"/>
    <lineage>
        <taxon>Archaea</taxon>
        <taxon>Methanobacteriati</taxon>
        <taxon>Methanobacteriota</taxon>
        <taxon>Stenosarchaea group</taxon>
        <taxon>Halobacteria</taxon>
        <taxon>Halobacteriales</taxon>
        <taxon>Haloferacaceae</taxon>
        <taxon>Halonotius</taxon>
    </lineage>
</organism>
<keyword evidence="1" id="KW-0808">Transferase</keyword>
<dbReference type="SMART" id="SM00220">
    <property type="entry name" value="S_TKc"/>
    <property type="match status" value="1"/>
</dbReference>
<keyword evidence="4" id="KW-0067">ATP-binding</keyword>
<dbReference type="GO" id="GO:0004674">
    <property type="term" value="F:protein serine/threonine kinase activity"/>
    <property type="evidence" value="ECO:0007669"/>
    <property type="project" value="UniProtKB-KW"/>
</dbReference>
<comment type="caution">
    <text evidence="7">The sequence shown here is derived from an EMBL/GenBank/DDBJ whole genome shotgun (WGS) entry which is preliminary data.</text>
</comment>
<dbReference type="AlphaFoldDB" id="A0A8J8TCA5"/>
<dbReference type="Gene3D" id="1.10.510.10">
    <property type="entry name" value="Transferase(Phosphotransferase) domain 1"/>
    <property type="match status" value="1"/>
</dbReference>
<dbReference type="PANTHER" id="PTHR43289">
    <property type="entry name" value="MITOGEN-ACTIVATED PROTEIN KINASE KINASE KINASE 20-RELATED"/>
    <property type="match status" value="1"/>
</dbReference>
<proteinExistence type="predicted"/>
<evidence type="ECO:0000256" key="4">
    <source>
        <dbReference type="ARBA" id="ARBA00022840"/>
    </source>
</evidence>
<accession>A0A8J8TCA5</accession>
<evidence type="ECO:0000259" key="6">
    <source>
        <dbReference type="PROSITE" id="PS50011"/>
    </source>
</evidence>
<dbReference type="InterPro" id="IPR008271">
    <property type="entry name" value="Ser/Thr_kinase_AS"/>
</dbReference>
<reference evidence="7" key="1">
    <citation type="submission" date="2019-02" db="EMBL/GenBank/DDBJ databases">
        <title>Halonotius sp. a new haloarchaeum isolated from saline soil.</title>
        <authorList>
            <person name="Duran-Viseras A."/>
            <person name="Sanchez-Porro C."/>
            <person name="Ventosa A."/>
        </authorList>
    </citation>
    <scope>NUCLEOTIDE SEQUENCE</scope>
    <source>
        <strain evidence="7">F15B</strain>
    </source>
</reference>
<dbReference type="CDD" id="cd14014">
    <property type="entry name" value="STKc_PknB_like"/>
    <property type="match status" value="1"/>
</dbReference>
<evidence type="ECO:0000256" key="1">
    <source>
        <dbReference type="ARBA" id="ARBA00022679"/>
    </source>
</evidence>
<sequence length="539" mass="59453">MPPSRRPDVSSVASPPRRSLTYDDLRIIERLGGGGHATVYKARVKGHDVPEYVAVKEPANEERTLPASAAKEFIREAETWEQLDSRERTKQLWTEYEHLVGIVDTGDELPWIAMEFMDGGTLAERIKGERDIEIPQLRWIADCICRGVELAHYEGISHLDLKPKNVLFRKTKSGTWDVAKIADWGTSSRPLEANDDSGLSVPFGAPEQFDPEQFGEPDSMTDVYQVGAILYAAAVGEPPYSGSRIEISQAVAKGPTPPSEERRDLPAEFDKVIERAMAPDKQDRYRTIRDLAAAIADVPDPRSTADGGSATTRNTAADSPTGSGATPVGSAGEPAGPTGPSGPSGPSGPDGSVEAASAGMGTDAEVVRDDSPIPDPLGTVGLPPCNPPIEVIEGDNRYFVREFKRNPSEAAVFSTHDRRMTAMRAASNMLTEEHHPCTLRWDTHNSVGEIYWNEHFEELRVEYSPFLEAWLVVPRADQFAFASAPNVKRAYKYGKRIQQEYDFQELKVCSPRGKVEKVVEHRFIRHSLTKSGVKFNRED</sequence>
<name>A0A8J8TCA5_9EURY</name>
<feature type="region of interest" description="Disordered" evidence="5">
    <location>
        <begin position="297"/>
        <end position="384"/>
    </location>
</feature>
<dbReference type="PANTHER" id="PTHR43289:SF6">
    <property type="entry name" value="SERINE_THREONINE-PROTEIN KINASE NEKL-3"/>
    <property type="match status" value="1"/>
</dbReference>
<dbReference type="RefSeq" id="WP_142980116.1">
    <property type="nucleotide sequence ID" value="NZ_RKLU01000004.1"/>
</dbReference>
<evidence type="ECO:0000256" key="2">
    <source>
        <dbReference type="ARBA" id="ARBA00022741"/>
    </source>
</evidence>
<evidence type="ECO:0000256" key="3">
    <source>
        <dbReference type="ARBA" id="ARBA00022777"/>
    </source>
</evidence>
<keyword evidence="7" id="KW-0723">Serine/threonine-protein kinase</keyword>